<evidence type="ECO:0000313" key="2">
    <source>
        <dbReference type="Proteomes" id="UP000244334"/>
    </source>
</evidence>
<evidence type="ECO:0000313" key="1">
    <source>
        <dbReference type="EMBL" id="RAP69974.1"/>
    </source>
</evidence>
<reference evidence="1" key="1">
    <citation type="submission" date="2018-04" db="EMBL/GenBank/DDBJ databases">
        <title>Genomes of the Obligate Erwinia dacicola and Facultative Enterobacter sp. OLF Endosymbionts of the Olive Fruit fly, Bactrocera oleae.</title>
        <authorList>
            <person name="Estes A.M."/>
            <person name="Hearn D.J."/>
            <person name="Agarwal S."/>
            <person name="Pierson E.A."/>
            <person name="Dunning-Hotopp J.C."/>
        </authorList>
    </citation>
    <scope>NUCLEOTIDE SEQUENCE [LARGE SCALE GENOMIC DNA]</scope>
    <source>
        <strain evidence="1">Oroville</strain>
    </source>
</reference>
<keyword evidence="2" id="KW-1185">Reference proteome</keyword>
<dbReference type="Proteomes" id="UP000244334">
    <property type="component" value="Unassembled WGS sequence"/>
</dbReference>
<organism evidence="1 2">
    <name type="scientific">Candidatus Erwinia dacicola</name>
    <dbReference type="NCBI Taxonomy" id="252393"/>
    <lineage>
        <taxon>Bacteria</taxon>
        <taxon>Pseudomonadati</taxon>
        <taxon>Pseudomonadota</taxon>
        <taxon>Gammaproteobacteria</taxon>
        <taxon>Enterobacterales</taxon>
        <taxon>Erwiniaceae</taxon>
        <taxon>Erwinia</taxon>
    </lineage>
</organism>
<protein>
    <submittedName>
        <fullName evidence="1">Oxidoreductase YjhC domain protein</fullName>
    </submittedName>
</protein>
<gene>
    <name evidence="1" type="ORF">ACZ87_03230</name>
</gene>
<feature type="non-terminal residue" evidence="1">
    <location>
        <position position="63"/>
    </location>
</feature>
<sequence>MIGTGHIGRCHAIAHLQAPTVFNLRGELVREILSEVNPELAAAQAATLGFSRSTGELAVESVK</sequence>
<dbReference type="AlphaFoldDB" id="A0A328TQC7"/>
<accession>A0A328TQC7</accession>
<name>A0A328TQC7_9GAMM</name>
<comment type="caution">
    <text evidence="1">The sequence shown here is derived from an EMBL/GenBank/DDBJ whole genome shotgun (WGS) entry which is preliminary data.</text>
</comment>
<proteinExistence type="predicted"/>
<dbReference type="EMBL" id="LJAM02000510">
    <property type="protein sequence ID" value="RAP69974.1"/>
    <property type="molecule type" value="Genomic_DNA"/>
</dbReference>